<evidence type="ECO:0000259" key="3">
    <source>
        <dbReference type="Pfam" id="PF07687"/>
    </source>
</evidence>
<feature type="binding site" evidence="2">
    <location>
        <position position="102"/>
    </location>
    <ligand>
        <name>Mn(2+)</name>
        <dbReference type="ChEBI" id="CHEBI:29035"/>
        <label>2</label>
    </ligand>
</feature>
<dbReference type="GO" id="GO:0046872">
    <property type="term" value="F:metal ion binding"/>
    <property type="evidence" value="ECO:0007669"/>
    <property type="project" value="UniProtKB-KW"/>
</dbReference>
<dbReference type="SUPFAM" id="SSF53187">
    <property type="entry name" value="Zn-dependent exopeptidases"/>
    <property type="match status" value="1"/>
</dbReference>
<feature type="domain" description="Peptidase M20 dimerisation" evidence="3">
    <location>
        <begin position="185"/>
        <end position="277"/>
    </location>
</feature>
<feature type="binding site" evidence="2">
    <location>
        <position position="363"/>
    </location>
    <ligand>
        <name>Mn(2+)</name>
        <dbReference type="ChEBI" id="CHEBI:29035"/>
        <label>2</label>
    </ligand>
</feature>
<feature type="binding site" evidence="2">
    <location>
        <position position="161"/>
    </location>
    <ligand>
        <name>Mn(2+)</name>
        <dbReference type="ChEBI" id="CHEBI:29035"/>
        <label>2</label>
    </ligand>
</feature>
<keyword evidence="1 4" id="KW-0378">Hydrolase</keyword>
<proteinExistence type="predicted"/>
<evidence type="ECO:0000313" key="4">
    <source>
        <dbReference type="EMBL" id="QGU94585.1"/>
    </source>
</evidence>
<dbReference type="Pfam" id="PF07687">
    <property type="entry name" value="M20_dimer"/>
    <property type="match status" value="1"/>
</dbReference>
<dbReference type="InterPro" id="IPR036264">
    <property type="entry name" value="Bact_exopeptidase_dim_dom"/>
</dbReference>
<dbReference type="InterPro" id="IPR011650">
    <property type="entry name" value="Peptidase_M20_dimer"/>
</dbReference>
<dbReference type="Gene3D" id="3.30.70.360">
    <property type="match status" value="1"/>
</dbReference>
<reference evidence="4 5" key="1">
    <citation type="submission" date="2019-12" db="EMBL/GenBank/DDBJ databases">
        <title>Genome sequenceing of Clostridium bovifaecis.</title>
        <authorList>
            <person name="Yao Y."/>
        </authorList>
    </citation>
    <scope>NUCLEOTIDE SEQUENCE [LARGE SCALE GENOMIC DNA]</scope>
    <source>
        <strain evidence="4 5">BXX</strain>
    </source>
</reference>
<keyword evidence="5" id="KW-1185">Reference proteome</keyword>
<evidence type="ECO:0000313" key="5">
    <source>
        <dbReference type="Proteomes" id="UP000422764"/>
    </source>
</evidence>
<dbReference type="GO" id="GO:0019877">
    <property type="term" value="P:diaminopimelate biosynthetic process"/>
    <property type="evidence" value="ECO:0007669"/>
    <property type="project" value="UniProtKB-ARBA"/>
</dbReference>
<organism evidence="4 5">
    <name type="scientific">Clostridium bovifaecis</name>
    <dbReference type="NCBI Taxonomy" id="2184719"/>
    <lineage>
        <taxon>Bacteria</taxon>
        <taxon>Bacillati</taxon>
        <taxon>Bacillota</taxon>
        <taxon>Clostridia</taxon>
        <taxon>Eubacteriales</taxon>
        <taxon>Clostridiaceae</taxon>
        <taxon>Clostridium</taxon>
    </lineage>
</organism>
<feature type="binding site" evidence="2">
    <location>
        <position position="136"/>
    </location>
    <ligand>
        <name>Mn(2+)</name>
        <dbReference type="ChEBI" id="CHEBI:29035"/>
        <label>2</label>
    </ligand>
</feature>
<gene>
    <name evidence="4" type="ORF">GOM49_05265</name>
</gene>
<dbReference type="GO" id="GO:0050118">
    <property type="term" value="F:N-acetyldiaminopimelate deacetylase activity"/>
    <property type="evidence" value="ECO:0007669"/>
    <property type="project" value="UniProtKB-ARBA"/>
</dbReference>
<keyword evidence="2" id="KW-0479">Metal-binding</keyword>
<dbReference type="PANTHER" id="PTHR11014:SF63">
    <property type="entry name" value="METALLOPEPTIDASE, PUTATIVE (AFU_ORTHOLOGUE AFUA_6G09600)-RELATED"/>
    <property type="match status" value="1"/>
</dbReference>
<sequence length="394" mass="43302">MDIKAIVNDYKGELISLRRDFHEHPELGFQEFRSQEIIENYLKECGLEVTKMAKTGVVGLLKGGQPGPTLLMRADMDALPMTEENDVPYKSKNEGVMHSCGHDGHMAMLLIAAKILSGNKEKLYGNAKFVFQPNEEDAGAKYMVEEGVLQNPKVDACVAIHLWSQIESGKMGISEGPVMGAHENFKIVIKGKGGHSAMPQDAIDPVLIASQIVLSTQAIQTKQINVLRPTLINFSTIHAGTASNIIPEMVTMTGTLRYLYEGGSDTAERPRQRIEKIVAGICETFNAKYEIEFIPSNFTVINDAKVANLVRKAAIEVVGEENIAPYVTMAGEDFSEFSVGNVPSTLYFVGAGNSKKGTDYPHHHPKFNIDEDALIIGAEMHVRTALEYLSPKKH</sequence>
<dbReference type="InterPro" id="IPR017439">
    <property type="entry name" value="Amidohydrolase"/>
</dbReference>
<accession>A0A6I6FA33</accession>
<dbReference type="Pfam" id="PF01546">
    <property type="entry name" value="Peptidase_M20"/>
    <property type="match status" value="1"/>
</dbReference>
<keyword evidence="2" id="KW-0464">Manganese</keyword>
<dbReference type="Proteomes" id="UP000422764">
    <property type="component" value="Chromosome"/>
</dbReference>
<dbReference type="AlphaFoldDB" id="A0A6I6FA33"/>
<evidence type="ECO:0000256" key="1">
    <source>
        <dbReference type="ARBA" id="ARBA00022801"/>
    </source>
</evidence>
<evidence type="ECO:0000256" key="2">
    <source>
        <dbReference type="PIRSR" id="PIRSR005962-1"/>
    </source>
</evidence>
<dbReference type="FunFam" id="3.30.70.360:FF:000001">
    <property type="entry name" value="N-acetyldiaminopimelate deacetylase"/>
    <property type="match status" value="1"/>
</dbReference>
<feature type="binding site" evidence="2">
    <location>
        <position position="100"/>
    </location>
    <ligand>
        <name>Mn(2+)</name>
        <dbReference type="ChEBI" id="CHEBI:29035"/>
        <label>2</label>
    </ligand>
</feature>
<dbReference type="NCBIfam" id="TIGR01891">
    <property type="entry name" value="amidohydrolases"/>
    <property type="match status" value="1"/>
</dbReference>
<dbReference type="PANTHER" id="PTHR11014">
    <property type="entry name" value="PEPTIDASE M20 FAMILY MEMBER"/>
    <property type="match status" value="1"/>
</dbReference>
<dbReference type="SUPFAM" id="SSF55031">
    <property type="entry name" value="Bacterial exopeptidase dimerisation domain"/>
    <property type="match status" value="1"/>
</dbReference>
<dbReference type="PIRSF" id="PIRSF005962">
    <property type="entry name" value="Pept_M20D_amidohydro"/>
    <property type="match status" value="1"/>
</dbReference>
<comment type="cofactor">
    <cofactor evidence="2">
        <name>Mn(2+)</name>
        <dbReference type="ChEBI" id="CHEBI:29035"/>
    </cofactor>
    <text evidence="2">The Mn(2+) ion enhances activity.</text>
</comment>
<name>A0A6I6FA33_9CLOT</name>
<dbReference type="Gene3D" id="3.40.630.10">
    <property type="entry name" value="Zn peptidases"/>
    <property type="match status" value="1"/>
</dbReference>
<protein>
    <submittedName>
        <fullName evidence="4">Amidohydrolase</fullName>
    </submittedName>
</protein>
<dbReference type="InterPro" id="IPR002933">
    <property type="entry name" value="Peptidase_M20"/>
</dbReference>
<dbReference type="EMBL" id="CP046522">
    <property type="protein sequence ID" value="QGU94585.1"/>
    <property type="molecule type" value="Genomic_DNA"/>
</dbReference>